<evidence type="ECO:0000256" key="8">
    <source>
        <dbReference type="ARBA" id="ARBA00023034"/>
    </source>
</evidence>
<comment type="similarity">
    <text evidence="3">Belongs to the TVP38/TMEM64 family.</text>
</comment>
<feature type="transmembrane region" description="Helical" evidence="11">
    <location>
        <begin position="282"/>
        <end position="303"/>
    </location>
</feature>
<protein>
    <recommendedName>
        <fullName evidence="4">Golgi apparatus membrane protein TVP38</fullName>
    </recommendedName>
    <alternativeName>
        <fullName evidence="5">Golgi apparatus membrane protein tvp38</fullName>
    </alternativeName>
</protein>
<feature type="transmembrane region" description="Helical" evidence="11">
    <location>
        <begin position="131"/>
        <end position="152"/>
    </location>
</feature>
<comment type="function">
    <text evidence="1">Golgi membrane protein involved in vesicular trafficking and spindle migration.</text>
</comment>
<evidence type="ECO:0000256" key="3">
    <source>
        <dbReference type="ARBA" id="ARBA00008640"/>
    </source>
</evidence>
<dbReference type="EMBL" id="JAVFKD010000014">
    <property type="protein sequence ID" value="KAK5990363.1"/>
    <property type="molecule type" value="Genomic_DNA"/>
</dbReference>
<dbReference type="Pfam" id="PF09335">
    <property type="entry name" value="VTT_dom"/>
    <property type="match status" value="1"/>
</dbReference>
<feature type="region of interest" description="Disordered" evidence="10">
    <location>
        <begin position="1"/>
        <end position="52"/>
    </location>
</feature>
<organism evidence="13 14">
    <name type="scientific">Cladobotryum mycophilum</name>
    <dbReference type="NCBI Taxonomy" id="491253"/>
    <lineage>
        <taxon>Eukaryota</taxon>
        <taxon>Fungi</taxon>
        <taxon>Dikarya</taxon>
        <taxon>Ascomycota</taxon>
        <taxon>Pezizomycotina</taxon>
        <taxon>Sordariomycetes</taxon>
        <taxon>Hypocreomycetidae</taxon>
        <taxon>Hypocreales</taxon>
        <taxon>Hypocreaceae</taxon>
        <taxon>Cladobotryum</taxon>
    </lineage>
</organism>
<accession>A0ABR0SDW9</accession>
<feature type="compositionally biased region" description="Polar residues" evidence="10">
    <location>
        <begin position="39"/>
        <end position="52"/>
    </location>
</feature>
<dbReference type="PANTHER" id="PTHR47549">
    <property type="entry name" value="GOLGI APPARATUS MEMBRANE PROTEIN TVP38-RELATED"/>
    <property type="match status" value="1"/>
</dbReference>
<comment type="subcellular location">
    <subcellularLocation>
        <location evidence="2">Golgi apparatus membrane</location>
        <topology evidence="2">Multi-pass membrane protein</topology>
    </subcellularLocation>
</comment>
<comment type="caution">
    <text evidence="13">The sequence shown here is derived from an EMBL/GenBank/DDBJ whole genome shotgun (WGS) entry which is preliminary data.</text>
</comment>
<evidence type="ECO:0000256" key="9">
    <source>
        <dbReference type="ARBA" id="ARBA00023136"/>
    </source>
</evidence>
<evidence type="ECO:0000256" key="4">
    <source>
        <dbReference type="ARBA" id="ARBA00013533"/>
    </source>
</evidence>
<evidence type="ECO:0000259" key="12">
    <source>
        <dbReference type="Pfam" id="PF09335"/>
    </source>
</evidence>
<feature type="region of interest" description="Disordered" evidence="10">
    <location>
        <begin position="319"/>
        <end position="350"/>
    </location>
</feature>
<proteinExistence type="inferred from homology"/>
<evidence type="ECO:0000313" key="13">
    <source>
        <dbReference type="EMBL" id="KAK5990363.1"/>
    </source>
</evidence>
<dbReference type="InterPro" id="IPR051076">
    <property type="entry name" value="Golgi_membrane_TVP38/TMEM64"/>
</dbReference>
<gene>
    <name evidence="13" type="ORF">PT974_08630</name>
</gene>
<feature type="compositionally biased region" description="Low complexity" evidence="10">
    <location>
        <begin position="1"/>
        <end position="14"/>
    </location>
</feature>
<evidence type="ECO:0000313" key="14">
    <source>
        <dbReference type="Proteomes" id="UP001338125"/>
    </source>
</evidence>
<keyword evidence="7 11" id="KW-1133">Transmembrane helix</keyword>
<evidence type="ECO:0000256" key="11">
    <source>
        <dbReference type="SAM" id="Phobius"/>
    </source>
</evidence>
<dbReference type="InterPro" id="IPR032816">
    <property type="entry name" value="VTT_dom"/>
</dbReference>
<evidence type="ECO:0000256" key="10">
    <source>
        <dbReference type="SAM" id="MobiDB-lite"/>
    </source>
</evidence>
<evidence type="ECO:0000256" key="7">
    <source>
        <dbReference type="ARBA" id="ARBA00022989"/>
    </source>
</evidence>
<reference evidence="13 14" key="1">
    <citation type="submission" date="2024-01" db="EMBL/GenBank/DDBJ databases">
        <title>Complete genome of Cladobotryum mycophilum ATHUM6906.</title>
        <authorList>
            <person name="Christinaki A.C."/>
            <person name="Myridakis A.I."/>
            <person name="Kouvelis V.N."/>
        </authorList>
    </citation>
    <scope>NUCLEOTIDE SEQUENCE [LARGE SCALE GENOMIC DNA]</scope>
    <source>
        <strain evidence="13 14">ATHUM6906</strain>
    </source>
</reference>
<keyword evidence="9 11" id="KW-0472">Membrane</keyword>
<dbReference type="PANTHER" id="PTHR47549:SF1">
    <property type="entry name" value="GOLGI APPARATUS MEMBRANE PROTEIN TVP38"/>
    <property type="match status" value="1"/>
</dbReference>
<evidence type="ECO:0000256" key="1">
    <source>
        <dbReference type="ARBA" id="ARBA00002978"/>
    </source>
</evidence>
<name>A0ABR0SDW9_9HYPO</name>
<keyword evidence="8" id="KW-0333">Golgi apparatus</keyword>
<feature type="domain" description="VTT" evidence="12">
    <location>
        <begin position="150"/>
        <end position="265"/>
    </location>
</feature>
<feature type="transmembrane region" description="Helical" evidence="11">
    <location>
        <begin position="164"/>
        <end position="184"/>
    </location>
</feature>
<evidence type="ECO:0000256" key="5">
    <source>
        <dbReference type="ARBA" id="ARBA00020673"/>
    </source>
</evidence>
<evidence type="ECO:0000256" key="6">
    <source>
        <dbReference type="ARBA" id="ARBA00022692"/>
    </source>
</evidence>
<feature type="transmembrane region" description="Helical" evidence="11">
    <location>
        <begin position="90"/>
        <end position="110"/>
    </location>
</feature>
<keyword evidence="6 11" id="KW-0812">Transmembrane</keyword>
<dbReference type="Proteomes" id="UP001338125">
    <property type="component" value="Unassembled WGS sequence"/>
</dbReference>
<keyword evidence="14" id="KW-1185">Reference proteome</keyword>
<feature type="compositionally biased region" description="Polar residues" evidence="10">
    <location>
        <begin position="21"/>
        <end position="32"/>
    </location>
</feature>
<sequence>MRLSSSPNSSSASPSPSPSPTISRFPTPGSQRWTRHSRNSSGRLSMGVSRTNSMGMQTEGTFLDKVYDIAMHWAQKGLAIYESLSPLQRAILLAIGLVLGTLVILILVYSEALFTWLATISKTWRQIPGGWLINIALIMATSFPPIIGYSTANTIAGFVYGFPAGWPIAASASIAGSLIAFVACRTVLSNHINRLVGNDPRFVALGQVLRQDGLLYLTGIRFCPLPFSLSNGFLATIPSITPSAFALSTAISTPKLLIHVFIGSQMAVLAEKGDKMPLRDKLVNYASIAVGGIIGAAAGFIIYRRTLARAAELSREEAFADTEAGEGGYEDTEENTLMDPEDAADIMGDDDVSLWDTQVDDWDERPHGSDAKK</sequence>
<evidence type="ECO:0000256" key="2">
    <source>
        <dbReference type="ARBA" id="ARBA00004653"/>
    </source>
</evidence>